<keyword evidence="4" id="KW-1185">Reference proteome</keyword>
<keyword evidence="2" id="KW-0694">RNA-binding</keyword>
<dbReference type="GO" id="GO:0006400">
    <property type="term" value="P:tRNA modification"/>
    <property type="evidence" value="ECO:0007669"/>
    <property type="project" value="UniProtKB-UniRule"/>
</dbReference>
<dbReference type="AlphaFoldDB" id="A0A1M6P191"/>
<dbReference type="GO" id="GO:0005524">
    <property type="term" value="F:ATP binding"/>
    <property type="evidence" value="ECO:0007669"/>
    <property type="project" value="UniProtKB-KW"/>
</dbReference>
<dbReference type="GO" id="GO:0000049">
    <property type="term" value="F:tRNA binding"/>
    <property type="evidence" value="ECO:0007669"/>
    <property type="project" value="UniProtKB-KW"/>
</dbReference>
<keyword evidence="2" id="KW-0547">Nucleotide-binding</keyword>
<protein>
    <recommendedName>
        <fullName evidence="2">tRNA(Met) cytidine acetate ligase</fullName>
        <ecNumber evidence="2">6.3.4.-</ecNumber>
    </recommendedName>
</protein>
<dbReference type="HAMAP" id="MF_01539">
    <property type="entry name" value="TmcAL"/>
    <property type="match status" value="1"/>
</dbReference>
<keyword evidence="2" id="KW-0067">ATP-binding</keyword>
<evidence type="ECO:0000256" key="2">
    <source>
        <dbReference type="HAMAP-Rule" id="MF_01539"/>
    </source>
</evidence>
<dbReference type="STRING" id="1121919.SAMN02745975_03457"/>
<dbReference type="NCBIfam" id="NF010191">
    <property type="entry name" value="PRK13670.1"/>
    <property type="match status" value="1"/>
</dbReference>
<dbReference type="PANTHER" id="PTHR37825:SF1">
    <property type="entry name" value="TRNA(MET) CYTIDINE ACETATE LIGASE"/>
    <property type="match status" value="1"/>
</dbReference>
<dbReference type="Proteomes" id="UP000184536">
    <property type="component" value="Unassembled WGS sequence"/>
</dbReference>
<comment type="catalytic activity">
    <reaction evidence="2">
        <text>cytidine(34) in elongator tRNA(Met) + acetate + ATP = N(4)-acetylcytidine(34) in elongator tRNA(Met) + AMP + diphosphate</text>
        <dbReference type="Rhea" id="RHEA:58144"/>
        <dbReference type="Rhea" id="RHEA-COMP:10693"/>
        <dbReference type="Rhea" id="RHEA-COMP:10694"/>
        <dbReference type="ChEBI" id="CHEBI:30089"/>
        <dbReference type="ChEBI" id="CHEBI:30616"/>
        <dbReference type="ChEBI" id="CHEBI:33019"/>
        <dbReference type="ChEBI" id="CHEBI:74900"/>
        <dbReference type="ChEBI" id="CHEBI:82748"/>
        <dbReference type="ChEBI" id="CHEBI:456215"/>
    </reaction>
</comment>
<sequence>MKVLGLITEYNPFHNGHKYHLTVSKATVGATHTIAVMSGNFLQRGEPALTHKWIRAEMAVQEGIDLVIELPVVYACHSAEYFAFGAIALLHKLGIVDAICFGSEEGKLEPLKKIAKTLCQEPLEYKTHLHNKIKEGLPYPKARALALKDFLGYENIDNTISSPNNILGIEYLKALYQLGSSITPFTIQRVQADYHSHQLEGTICSATAIRKFLSTNEETLLLSTFMPEKSYSLLMNSIKSRLAPVFPSSFDQMMLYRLRYLSESTLKDLPDVGEGLENRIKEAAGRAKNYSELLDLIKTKRYTMTRIQRILIHSLLGLSGQALSSMAHEKGPSYARILAFTHKGAELIRLVKSTSSIPLITNINKANIKDCAAQKMLSFDLLATDIYSLGYPGTEHRYGGWDHFVQPYYHR</sequence>
<keyword evidence="1 2" id="KW-0819">tRNA processing</keyword>
<dbReference type="OrthoDB" id="9769796at2"/>
<comment type="caution">
    <text evidence="2">Lacks conserved residue(s) required for the propagation of feature annotation.</text>
</comment>
<dbReference type="PANTHER" id="PTHR37825">
    <property type="entry name" value="TRNA(MET) CYTIDINE ACETATE LIGASE"/>
    <property type="match status" value="1"/>
</dbReference>
<feature type="binding site" evidence="2">
    <location>
        <position position="102"/>
    </location>
    <ligand>
        <name>ATP</name>
        <dbReference type="ChEBI" id="CHEBI:30616"/>
    </ligand>
</feature>
<feature type="binding site" evidence="2">
    <location>
        <begin position="7"/>
        <end position="20"/>
    </location>
    <ligand>
        <name>ATP</name>
        <dbReference type="ChEBI" id="CHEBI:30616"/>
    </ligand>
</feature>
<dbReference type="GO" id="GO:0016740">
    <property type="term" value="F:transferase activity"/>
    <property type="evidence" value="ECO:0007669"/>
    <property type="project" value="UniProtKB-KW"/>
</dbReference>
<dbReference type="Gene3D" id="3.40.50.620">
    <property type="entry name" value="HUPs"/>
    <property type="match status" value="1"/>
</dbReference>
<dbReference type="RefSeq" id="WP_110942442.1">
    <property type="nucleotide sequence ID" value="NZ_FQZV01000063.1"/>
</dbReference>
<accession>A0A1M6P191</accession>
<comment type="function">
    <text evidence="2">Catalyzes the formation of N(4)-acetylcytidine (ac(4)C) at the wobble position of elongator tRNA(Met), using acetate and ATP as substrates. First activates an acetate ion to form acetyladenylate (Ac-AMP) and then transfers the acetyl group to tRNA to form ac(4)C34.</text>
</comment>
<feature type="binding site" evidence="2">
    <location>
        <position position="164"/>
    </location>
    <ligand>
        <name>ATP</name>
        <dbReference type="ChEBI" id="CHEBI:30616"/>
    </ligand>
</feature>
<dbReference type="InterPro" id="IPR014729">
    <property type="entry name" value="Rossmann-like_a/b/a_fold"/>
</dbReference>
<name>A0A1M6P191_9FIRM</name>
<comment type="similarity">
    <text evidence="2">Belongs to the TmcAL family.</text>
</comment>
<evidence type="ECO:0000313" key="3">
    <source>
        <dbReference type="EMBL" id="SHK01696.1"/>
    </source>
</evidence>
<dbReference type="GO" id="GO:0005737">
    <property type="term" value="C:cytoplasm"/>
    <property type="evidence" value="ECO:0007669"/>
    <property type="project" value="UniProtKB-SubCell"/>
</dbReference>
<evidence type="ECO:0000313" key="4">
    <source>
        <dbReference type="Proteomes" id="UP000184536"/>
    </source>
</evidence>
<dbReference type="Pfam" id="PF05636">
    <property type="entry name" value="HIGH_NTase1"/>
    <property type="match status" value="1"/>
</dbReference>
<evidence type="ECO:0000256" key="1">
    <source>
        <dbReference type="ARBA" id="ARBA00022694"/>
    </source>
</evidence>
<dbReference type="EC" id="6.3.4.-" evidence="2"/>
<keyword evidence="2" id="KW-0436">Ligase</keyword>
<keyword evidence="2" id="KW-0963">Cytoplasm</keyword>
<dbReference type="EMBL" id="FQZV01000063">
    <property type="protein sequence ID" value="SHK01696.1"/>
    <property type="molecule type" value="Genomic_DNA"/>
</dbReference>
<dbReference type="SUPFAM" id="SSF52374">
    <property type="entry name" value="Nucleotidylyl transferase"/>
    <property type="match status" value="1"/>
</dbReference>
<proteinExistence type="inferred from homology"/>
<reference evidence="4" key="1">
    <citation type="submission" date="2016-11" db="EMBL/GenBank/DDBJ databases">
        <authorList>
            <person name="Varghese N."/>
            <person name="Submissions S."/>
        </authorList>
    </citation>
    <scope>NUCLEOTIDE SEQUENCE [LARGE SCALE GENOMIC DNA]</scope>
    <source>
        <strain evidence="4">DSM 17957</strain>
    </source>
</reference>
<dbReference type="InterPro" id="IPR008513">
    <property type="entry name" value="tRNA(Met)_cyd_acetate_ligase"/>
</dbReference>
<feature type="binding site" evidence="2">
    <location>
        <position position="189"/>
    </location>
    <ligand>
        <name>ATP</name>
        <dbReference type="ChEBI" id="CHEBI:30616"/>
    </ligand>
</feature>
<gene>
    <name evidence="2" type="primary">tmcAL</name>
    <name evidence="3" type="ORF">SAMN02745975_03457</name>
</gene>
<dbReference type="GO" id="GO:0016879">
    <property type="term" value="F:ligase activity, forming carbon-nitrogen bonds"/>
    <property type="evidence" value="ECO:0007669"/>
    <property type="project" value="UniProtKB-UniRule"/>
</dbReference>
<organism evidence="3 4">
    <name type="scientific">Geosporobacter subterraneus DSM 17957</name>
    <dbReference type="NCBI Taxonomy" id="1121919"/>
    <lineage>
        <taxon>Bacteria</taxon>
        <taxon>Bacillati</taxon>
        <taxon>Bacillota</taxon>
        <taxon>Clostridia</taxon>
        <taxon>Peptostreptococcales</taxon>
        <taxon>Thermotaleaceae</taxon>
        <taxon>Geosporobacter</taxon>
    </lineage>
</organism>
<comment type="subcellular location">
    <subcellularLocation>
        <location evidence="2">Cytoplasm</location>
    </subcellularLocation>
</comment>
<keyword evidence="3" id="KW-0808">Transferase</keyword>
<keyword evidence="2" id="KW-0820">tRNA-binding</keyword>